<protein>
    <submittedName>
        <fullName evidence="1">Uncharacterized protein</fullName>
    </submittedName>
</protein>
<dbReference type="EMBL" id="JAPFFF010000055">
    <property type="protein sequence ID" value="KAK8838576.1"/>
    <property type="molecule type" value="Genomic_DNA"/>
</dbReference>
<keyword evidence="2" id="KW-1185">Reference proteome</keyword>
<accession>A0ABR2GY40</accession>
<evidence type="ECO:0000313" key="2">
    <source>
        <dbReference type="Proteomes" id="UP001470230"/>
    </source>
</evidence>
<proteinExistence type="predicted"/>
<dbReference type="Proteomes" id="UP001470230">
    <property type="component" value="Unassembled WGS sequence"/>
</dbReference>
<gene>
    <name evidence="1" type="ORF">M9Y10_033208</name>
</gene>
<evidence type="ECO:0000313" key="1">
    <source>
        <dbReference type="EMBL" id="KAK8838576.1"/>
    </source>
</evidence>
<name>A0ABR2GY40_9EUKA</name>
<organism evidence="1 2">
    <name type="scientific">Tritrichomonas musculus</name>
    <dbReference type="NCBI Taxonomy" id="1915356"/>
    <lineage>
        <taxon>Eukaryota</taxon>
        <taxon>Metamonada</taxon>
        <taxon>Parabasalia</taxon>
        <taxon>Tritrichomonadida</taxon>
        <taxon>Tritrichomonadidae</taxon>
        <taxon>Tritrichomonas</taxon>
    </lineage>
</organism>
<comment type="caution">
    <text evidence="1">The sequence shown here is derived from an EMBL/GenBank/DDBJ whole genome shotgun (WGS) entry which is preliminary data.</text>
</comment>
<reference evidence="1 2" key="1">
    <citation type="submission" date="2024-04" db="EMBL/GenBank/DDBJ databases">
        <title>Tritrichomonas musculus Genome.</title>
        <authorList>
            <person name="Alves-Ferreira E."/>
            <person name="Grigg M."/>
            <person name="Lorenzi H."/>
            <person name="Galac M."/>
        </authorList>
    </citation>
    <scope>NUCLEOTIDE SEQUENCE [LARGE SCALE GENOMIC DNA]</scope>
    <source>
        <strain evidence="1 2">EAF2021</strain>
    </source>
</reference>
<sequence length="74" mass="8415">MQTPFISIDDEEVAQPTPPKVKALQDIQVQPAPPRIPTPTQQKKRVYSFLQYNKLLLQSLLANKTNTIIFVPKV</sequence>